<organism evidence="2 3">
    <name type="scientific">Tenacibaculum vairaonense</name>
    <dbReference type="NCBI Taxonomy" id="3137860"/>
    <lineage>
        <taxon>Bacteria</taxon>
        <taxon>Pseudomonadati</taxon>
        <taxon>Bacteroidota</taxon>
        <taxon>Flavobacteriia</taxon>
        <taxon>Flavobacteriales</taxon>
        <taxon>Flavobacteriaceae</taxon>
        <taxon>Tenacibaculum</taxon>
    </lineage>
</organism>
<accession>A0ABM9PJP9</accession>
<dbReference type="Pfam" id="PF01408">
    <property type="entry name" value="GFO_IDH_MocA"/>
    <property type="match status" value="1"/>
</dbReference>
<name>A0ABM9PJP9_9FLAO</name>
<gene>
    <name evidence="2" type="ORF">T190115A13A_10029</name>
</gene>
<comment type="caution">
    <text evidence="2">The sequence shown here is derived from an EMBL/GenBank/DDBJ whole genome shotgun (WGS) entry which is preliminary data.</text>
</comment>
<sequence>MLRIGVLGLSEGNGHPYSWSAIFNGYDKEKKCPFDVIPEYLNKQTFPDDFLSGIGKVTHIWTQDKGISKSVAEFSHIDNIVEEPEEMIGQVDVVLLARDDAENHYEMAKVFIENNIPIFIDKPLAFNLEEARRIFEINEKSLVYSCSSIRFAKEFSEKIFNGVYYVNAMVMKSWKTYGIHVIEPVVSMFPNRGKLLSVQKAYSSLNVKIRVVEWENLTATFTTSGKMKSSIRIDIMNSEFSKELLFKDTFYAFRESLRNFIEVVKKNEINISKDETLEIIEIIEKGI</sequence>
<dbReference type="RefSeq" id="WP_348737696.1">
    <property type="nucleotide sequence ID" value="NZ_CAXJRC010000011.1"/>
</dbReference>
<dbReference type="InterPro" id="IPR000683">
    <property type="entry name" value="Gfo/Idh/MocA-like_OxRdtase_N"/>
</dbReference>
<reference evidence="2 3" key="1">
    <citation type="submission" date="2024-05" db="EMBL/GenBank/DDBJ databases">
        <authorList>
            <person name="Duchaud E."/>
        </authorList>
    </citation>
    <scope>NUCLEOTIDE SEQUENCE [LARGE SCALE GENOMIC DNA]</scope>
    <source>
        <strain evidence="2">Ena-SAMPLE-TAB-13-05-2024-13:56:06:370-140305</strain>
    </source>
</reference>
<dbReference type="InterPro" id="IPR036291">
    <property type="entry name" value="NAD(P)-bd_dom_sf"/>
</dbReference>
<feature type="domain" description="Gfo/Idh/MocA-like oxidoreductase N-terminal" evidence="1">
    <location>
        <begin position="50"/>
        <end position="140"/>
    </location>
</feature>
<dbReference type="Proteomes" id="UP001497602">
    <property type="component" value="Unassembled WGS sequence"/>
</dbReference>
<protein>
    <submittedName>
        <fullName evidence="2">GFO_IDH_MocA domain-containing protein</fullName>
    </submittedName>
</protein>
<proteinExistence type="predicted"/>
<dbReference type="Gene3D" id="3.40.50.720">
    <property type="entry name" value="NAD(P)-binding Rossmann-like Domain"/>
    <property type="match status" value="1"/>
</dbReference>
<dbReference type="SUPFAM" id="SSF51735">
    <property type="entry name" value="NAD(P)-binding Rossmann-fold domains"/>
    <property type="match status" value="1"/>
</dbReference>
<keyword evidence="3" id="KW-1185">Reference proteome</keyword>
<evidence type="ECO:0000259" key="1">
    <source>
        <dbReference type="Pfam" id="PF01408"/>
    </source>
</evidence>
<evidence type="ECO:0000313" key="3">
    <source>
        <dbReference type="Proteomes" id="UP001497602"/>
    </source>
</evidence>
<evidence type="ECO:0000313" key="2">
    <source>
        <dbReference type="EMBL" id="CAL2105873.1"/>
    </source>
</evidence>
<dbReference type="EMBL" id="CAXJRC010000011">
    <property type="protein sequence ID" value="CAL2105873.1"/>
    <property type="molecule type" value="Genomic_DNA"/>
</dbReference>